<protein>
    <recommendedName>
        <fullName evidence="1">Tryptophan 2,3-dioxygenase</fullName>
        <shortName evidence="1">TDO</shortName>
        <ecNumber evidence="1">1.13.11.11</ecNumber>
    </recommendedName>
    <alternativeName>
        <fullName evidence="1">Tryptamin 2,3-dioxygenase</fullName>
    </alternativeName>
    <alternativeName>
        <fullName evidence="1">Tryptophan oxygenase</fullName>
        <shortName evidence="1">TO</shortName>
        <shortName evidence="1">TRPO</shortName>
    </alternativeName>
    <alternativeName>
        <fullName evidence="1">Tryptophan pyrrolase</fullName>
    </alternativeName>
    <alternativeName>
        <fullName evidence="1">Tryptophanase</fullName>
    </alternativeName>
</protein>
<dbReference type="Gene3D" id="1.20.58.480">
    <property type="match status" value="1"/>
</dbReference>
<feature type="binding site" evidence="1">
    <location>
        <position position="232"/>
    </location>
    <ligand>
        <name>substrate</name>
    </ligand>
</feature>
<accession>A0A450UZM1</accession>
<comment type="caution">
    <text evidence="1">Lacks conserved residue(s) required for the propagation of feature annotation.</text>
</comment>
<dbReference type="GO" id="GO:0019441">
    <property type="term" value="P:L-tryptophan catabolic process to kynurenine"/>
    <property type="evidence" value="ECO:0007669"/>
    <property type="project" value="UniProtKB-UniRule"/>
</dbReference>
<dbReference type="AlphaFoldDB" id="A0A450UZM1"/>
<dbReference type="GO" id="GO:0019442">
    <property type="term" value="P:L-tryptophan catabolic process to acetyl-CoA"/>
    <property type="evidence" value="ECO:0007669"/>
    <property type="project" value="TreeGrafter"/>
</dbReference>
<dbReference type="UniPathway" id="UPA00333">
    <property type="reaction ID" value="UER00453"/>
</dbReference>
<keyword evidence="1 3" id="KW-0223">Dioxygenase</keyword>
<dbReference type="SUPFAM" id="SSF140959">
    <property type="entry name" value="Indolic compounds 2,3-dioxygenase-like"/>
    <property type="match status" value="1"/>
</dbReference>
<organism evidence="3">
    <name type="scientific">Candidatus Kentrum eta</name>
    <dbReference type="NCBI Taxonomy" id="2126337"/>
    <lineage>
        <taxon>Bacteria</taxon>
        <taxon>Pseudomonadati</taxon>
        <taxon>Pseudomonadota</taxon>
        <taxon>Gammaproteobacteria</taxon>
        <taxon>Candidatus Kentrum</taxon>
    </lineage>
</organism>
<keyword evidence="1" id="KW-0408">Iron</keyword>
<dbReference type="EMBL" id="CAADFI010000123">
    <property type="protein sequence ID" value="VFJ97983.1"/>
    <property type="molecule type" value="Genomic_DNA"/>
</dbReference>
<feature type="binding site" evidence="1">
    <location>
        <position position="98"/>
    </location>
    <ligand>
        <name>substrate</name>
    </ligand>
</feature>
<dbReference type="HAMAP" id="MF_01972">
    <property type="entry name" value="T23O"/>
    <property type="match status" value="1"/>
</dbReference>
<comment type="function">
    <text evidence="1">Heme-dependent dioxygenase that catalyzes the oxidative cleavage of the L-tryptophan (L-Trp) pyrrole ring and converts L-tryptophan to N-formyl-L-kynurenine. Catalyzes the oxidative cleavage of the indole moiety.</text>
</comment>
<dbReference type="EC" id="1.13.11.11" evidence="1"/>
<dbReference type="GO" id="GO:0046872">
    <property type="term" value="F:metal ion binding"/>
    <property type="evidence" value="ECO:0007669"/>
    <property type="project" value="UniProtKB-KW"/>
</dbReference>
<proteinExistence type="inferred from homology"/>
<comment type="cofactor">
    <cofactor evidence="1">
        <name>heme</name>
        <dbReference type="ChEBI" id="CHEBI:30413"/>
    </cofactor>
    <text evidence="1">Binds 1 heme group per subunit.</text>
</comment>
<comment type="pathway">
    <text evidence="1">Amino-acid degradation; L-tryptophan degradation via kynurenine pathway; L-kynurenine from L-tryptophan: step 1/2.</text>
</comment>
<dbReference type="PANTHER" id="PTHR10138">
    <property type="entry name" value="TRYPTOPHAN 2,3-DIOXYGENASE"/>
    <property type="match status" value="1"/>
</dbReference>
<dbReference type="InterPro" id="IPR004981">
    <property type="entry name" value="Trp_2_3_dOase"/>
</dbReference>
<evidence type="ECO:0000313" key="2">
    <source>
        <dbReference type="EMBL" id="VFJ96569.1"/>
    </source>
</evidence>
<dbReference type="InterPro" id="IPR037217">
    <property type="entry name" value="Trp/Indoleamine_2_3_dOase-like"/>
</dbReference>
<gene>
    <name evidence="1" type="primary">kynA</name>
    <name evidence="2" type="ORF">BECKH772A_GA0070896_101067</name>
    <name evidence="3" type="ORF">BECKH772B_GA0070898_101236</name>
    <name evidence="4" type="ORF">BECKH772C_GA0070978_101146</name>
</gene>
<keyword evidence="1" id="KW-0349">Heme</keyword>
<dbReference type="EMBL" id="CAADFJ010000114">
    <property type="protein sequence ID" value="VFK03121.1"/>
    <property type="molecule type" value="Genomic_DNA"/>
</dbReference>
<dbReference type="EMBL" id="CAADFG010000106">
    <property type="protein sequence ID" value="VFJ96569.1"/>
    <property type="molecule type" value="Genomic_DNA"/>
</dbReference>
<keyword evidence="1" id="KW-0479">Metal-binding</keyword>
<evidence type="ECO:0000313" key="3">
    <source>
        <dbReference type="EMBL" id="VFJ97983.1"/>
    </source>
</evidence>
<evidence type="ECO:0000313" key="4">
    <source>
        <dbReference type="EMBL" id="VFK03121.1"/>
    </source>
</evidence>
<keyword evidence="1" id="KW-0560">Oxidoreductase</keyword>
<sequence>MAPTYDSYLMLDRLLDLQRPLSHPEEHDELMFIILHQIHELWFKLLLRECKKAGTGLSAGDLDEAIATFGRMGAIMKTLAGQFHVLETMTPLSFLSFRDRLGSASGLQSAQFRELEFVLGYKRPEMLHHHPAGSLRRKELARGLNEPSLVDRFYDFLEGQGVEIPATLRNQPPAQPNRPDGAIQHALVRLYKEKSDVGRLLEAMMDFDEGFQAWRYRHVKMVERVIGDKRGTGGTSGVAYLKATLFRPVFPDLWAIRHGM</sequence>
<keyword evidence="1" id="KW-0823">Tryptophan catabolism</keyword>
<name>A0A450UZM1_9GAMM</name>
<reference evidence="3" key="1">
    <citation type="submission" date="2019-02" db="EMBL/GenBank/DDBJ databases">
        <authorList>
            <person name="Gruber-Vodicka R. H."/>
            <person name="Seah K. B. B."/>
        </authorList>
    </citation>
    <scope>NUCLEOTIDE SEQUENCE</scope>
    <source>
        <strain evidence="4">BECK_SA2B12</strain>
        <strain evidence="2">BECK_SA2B15</strain>
        <strain evidence="3">BECK_SA2B20</strain>
    </source>
</reference>
<dbReference type="Pfam" id="PF03301">
    <property type="entry name" value="Trp_dioxygenase"/>
    <property type="match status" value="2"/>
</dbReference>
<dbReference type="PANTHER" id="PTHR10138:SF0">
    <property type="entry name" value="TRYPTOPHAN 2,3-DIOXYGENASE"/>
    <property type="match status" value="1"/>
</dbReference>
<comment type="similarity">
    <text evidence="1">Belongs to the tryptophan 2,3-dioxygenase family.</text>
</comment>
<dbReference type="GO" id="GO:0004833">
    <property type="term" value="F:L-tryptophan 2,3-dioxygenase activity"/>
    <property type="evidence" value="ECO:0007669"/>
    <property type="project" value="UniProtKB-UniRule"/>
</dbReference>
<feature type="binding site" description="axial binding residue" evidence="1">
    <location>
        <position position="218"/>
    </location>
    <ligand>
        <name>heme</name>
        <dbReference type="ChEBI" id="CHEBI:30413"/>
    </ligand>
    <ligandPart>
        <name>Fe</name>
        <dbReference type="ChEBI" id="CHEBI:18248"/>
    </ligandPart>
</feature>
<evidence type="ECO:0000256" key="1">
    <source>
        <dbReference type="HAMAP-Rule" id="MF_01972"/>
    </source>
</evidence>
<dbReference type="GO" id="GO:0020037">
    <property type="term" value="F:heme binding"/>
    <property type="evidence" value="ECO:0007669"/>
    <property type="project" value="UniProtKB-UniRule"/>
</dbReference>
<comment type="subunit">
    <text evidence="1">Homotetramer.</text>
</comment>
<comment type="catalytic activity">
    <reaction evidence="1">
        <text>L-tryptophan + O2 = N-formyl-L-kynurenine</text>
        <dbReference type="Rhea" id="RHEA:24536"/>
        <dbReference type="ChEBI" id="CHEBI:15379"/>
        <dbReference type="ChEBI" id="CHEBI:57912"/>
        <dbReference type="ChEBI" id="CHEBI:58629"/>
        <dbReference type="EC" id="1.13.11.11"/>
    </reaction>
</comment>